<evidence type="ECO:0000313" key="1">
    <source>
        <dbReference type="EMBL" id="CAF3418306.1"/>
    </source>
</evidence>
<dbReference type="Proteomes" id="UP000663865">
    <property type="component" value="Unassembled WGS sequence"/>
</dbReference>
<sequence>MMIVSNFVILQLSIVILFMTTFINTMNISPSTALVNEISQSSDDEINPTAIVPNRHFTLEDLELAARPLGLTGDESQSDEGDEYDYSQLSNYEVMWPQDLTKRYTNKVARGGSLNGNGGDSRLWAIPYRFGKRAAMPYRFGKRAGMHFRLGKKSATL</sequence>
<protein>
    <submittedName>
        <fullName evidence="1">Uncharacterized protein</fullName>
    </submittedName>
</protein>
<evidence type="ECO:0000313" key="2">
    <source>
        <dbReference type="Proteomes" id="UP000663865"/>
    </source>
</evidence>
<dbReference type="EMBL" id="CAJNYV010001386">
    <property type="protein sequence ID" value="CAF3418306.1"/>
    <property type="molecule type" value="Genomic_DNA"/>
</dbReference>
<comment type="caution">
    <text evidence="1">The sequence shown here is derived from an EMBL/GenBank/DDBJ whole genome shotgun (WGS) entry which is preliminary data.</text>
</comment>
<proteinExistence type="predicted"/>
<reference evidence="1" key="1">
    <citation type="submission" date="2021-02" db="EMBL/GenBank/DDBJ databases">
        <authorList>
            <person name="Nowell W R."/>
        </authorList>
    </citation>
    <scope>NUCLEOTIDE SEQUENCE</scope>
</reference>
<organism evidence="1 2">
    <name type="scientific">Rotaria socialis</name>
    <dbReference type="NCBI Taxonomy" id="392032"/>
    <lineage>
        <taxon>Eukaryota</taxon>
        <taxon>Metazoa</taxon>
        <taxon>Spiralia</taxon>
        <taxon>Gnathifera</taxon>
        <taxon>Rotifera</taxon>
        <taxon>Eurotatoria</taxon>
        <taxon>Bdelloidea</taxon>
        <taxon>Philodinida</taxon>
        <taxon>Philodinidae</taxon>
        <taxon>Rotaria</taxon>
    </lineage>
</organism>
<gene>
    <name evidence="1" type="ORF">KIK155_LOCUS9691</name>
</gene>
<accession>A0A818BMA3</accession>
<dbReference type="AlphaFoldDB" id="A0A818BMA3"/>
<name>A0A818BMA3_9BILA</name>